<accession>A0A6I7HR66</accession>
<organism evidence="1 2">
    <name type="scientific">Ciceribacter lividus</name>
    <dbReference type="NCBI Taxonomy" id="1197950"/>
    <lineage>
        <taxon>Bacteria</taxon>
        <taxon>Pseudomonadati</taxon>
        <taxon>Pseudomonadota</taxon>
        <taxon>Alphaproteobacteria</taxon>
        <taxon>Hyphomicrobiales</taxon>
        <taxon>Rhizobiaceae</taxon>
        <taxon>Ciceribacter</taxon>
    </lineage>
</organism>
<sequence>MMDFSKAEGRLWRKDATAYEELTHEDCIMVFVPVGISERGLIVESTRIVSRASSGTVSDRERSRDMGRG</sequence>
<comment type="caution">
    <text evidence="1">The sequence shown here is derived from an EMBL/GenBank/DDBJ whole genome shotgun (WGS) entry which is preliminary data.</text>
</comment>
<protein>
    <submittedName>
        <fullName evidence="1">Uncharacterized protein</fullName>
    </submittedName>
</protein>
<name>A0A6I7HR66_9HYPH</name>
<dbReference type="Proteomes" id="UP000252582">
    <property type="component" value="Unassembled WGS sequence"/>
</dbReference>
<evidence type="ECO:0000313" key="1">
    <source>
        <dbReference type="EMBL" id="RCW28196.1"/>
    </source>
</evidence>
<dbReference type="AlphaFoldDB" id="A0A6I7HR66"/>
<reference evidence="1 2" key="1">
    <citation type="submission" date="2018-07" db="EMBL/GenBank/DDBJ databases">
        <title>Genomic Encyclopedia of Type Strains, Phase IV (KMG-IV): sequencing the most valuable type-strain genomes for metagenomic binning, comparative biology and taxonomic classification.</title>
        <authorList>
            <person name="Goeker M."/>
        </authorList>
    </citation>
    <scope>NUCLEOTIDE SEQUENCE [LARGE SCALE GENOMIC DNA]</scope>
    <source>
        <strain evidence="1 2">DSM 25528</strain>
    </source>
</reference>
<dbReference type="EMBL" id="QPIX01000001">
    <property type="protein sequence ID" value="RCW28196.1"/>
    <property type="molecule type" value="Genomic_DNA"/>
</dbReference>
<gene>
    <name evidence="1" type="ORF">DFR48_101205</name>
</gene>
<evidence type="ECO:0000313" key="2">
    <source>
        <dbReference type="Proteomes" id="UP000252582"/>
    </source>
</evidence>
<keyword evidence="2" id="KW-1185">Reference proteome</keyword>
<dbReference type="RefSeq" id="WP_114361305.1">
    <property type="nucleotide sequence ID" value="NZ_QPIX01000001.1"/>
</dbReference>
<proteinExistence type="predicted"/>